<evidence type="ECO:0000256" key="1">
    <source>
        <dbReference type="ARBA" id="ARBA00023242"/>
    </source>
</evidence>
<accession>A0A6G1JIV9</accession>
<dbReference type="CDD" id="cd00067">
    <property type="entry name" value="GAL4"/>
    <property type="match status" value="1"/>
</dbReference>
<dbReference type="EMBL" id="MU005571">
    <property type="protein sequence ID" value="KAF2690484.1"/>
    <property type="molecule type" value="Genomic_DNA"/>
</dbReference>
<sequence length="584" mass="66109">MEEIAFGVVSTAYENWSYDESGSDPEYQSFGGGFNSSLLSTTANTPSLLPLEVDRNWPGWGNADFETRILHSDNQQNPFWADVQAPDDTKYERNIWTGEVTATSPASSANSDLRAPYPVDYLSAGSAGSESNSFPRRKSTIVKRTTTKKKTEGTKRVGRRKGPLRPDQRHQAAEIRKLRACLRCKFLKKTCDKGDPCSGCQPSHARLWTVPCTRINIKDLGYFLKDWKADYERHLTLGFSAVFVKGFSSQERLLHLTHGYGHYLSLSAREVYLRDGCDLGVDWVEAKQTESGSRVHQQFKVDTAKLSAGIEGISSADMMAYLDKHIDHGFEDFVDAHFEGTPFLTEFLKTTYRCMVRDKSAVLRKALRFLVAYNLTLNLTMMEAGPEDDGSGRVQDPDSKLFGKIATPVTINFQVKYCLADIWREIHKDLLQDLGAFYESVYGGEKLRNWGSIFFITLILLAVWEEMQFDCHYRIHDEAACRKFCSDMETVPLATLLGLFYAISQKLPPIAEWEFANSISGFNPSEALRDAMMEMRSHVIKYESYLRSRLTDATFDREDFDSLSNKFLARLVLRGNMTASSHVS</sequence>
<dbReference type="InterPro" id="IPR001138">
    <property type="entry name" value="Zn2Cys6_DnaBD"/>
</dbReference>
<dbReference type="Proteomes" id="UP000799291">
    <property type="component" value="Unassembled WGS sequence"/>
</dbReference>
<keyword evidence="1" id="KW-0539">Nucleus</keyword>
<feature type="region of interest" description="Disordered" evidence="2">
    <location>
        <begin position="142"/>
        <end position="170"/>
    </location>
</feature>
<reference evidence="4" key="1">
    <citation type="journal article" date="2020" name="Stud. Mycol.">
        <title>101 Dothideomycetes genomes: a test case for predicting lifestyles and emergence of pathogens.</title>
        <authorList>
            <person name="Haridas S."/>
            <person name="Albert R."/>
            <person name="Binder M."/>
            <person name="Bloem J."/>
            <person name="Labutti K."/>
            <person name="Salamov A."/>
            <person name="Andreopoulos B."/>
            <person name="Baker S."/>
            <person name="Barry K."/>
            <person name="Bills G."/>
            <person name="Bluhm B."/>
            <person name="Cannon C."/>
            <person name="Castanera R."/>
            <person name="Culley D."/>
            <person name="Daum C."/>
            <person name="Ezra D."/>
            <person name="Gonzalez J."/>
            <person name="Henrissat B."/>
            <person name="Kuo A."/>
            <person name="Liang C."/>
            <person name="Lipzen A."/>
            <person name="Lutzoni F."/>
            <person name="Magnuson J."/>
            <person name="Mondo S."/>
            <person name="Nolan M."/>
            <person name="Ohm R."/>
            <person name="Pangilinan J."/>
            <person name="Park H.-J."/>
            <person name="Ramirez L."/>
            <person name="Alfaro M."/>
            <person name="Sun H."/>
            <person name="Tritt A."/>
            <person name="Yoshinaga Y."/>
            <person name="Zwiers L.-H."/>
            <person name="Turgeon B."/>
            <person name="Goodwin S."/>
            <person name="Spatafora J."/>
            <person name="Crous P."/>
            <person name="Grigoriev I."/>
        </authorList>
    </citation>
    <scope>NUCLEOTIDE SEQUENCE</scope>
    <source>
        <strain evidence="4">CBS 122367</strain>
    </source>
</reference>
<feature type="domain" description="Zn(2)-C6 fungal-type" evidence="3">
    <location>
        <begin position="179"/>
        <end position="217"/>
    </location>
</feature>
<keyword evidence="5" id="KW-1185">Reference proteome</keyword>
<dbReference type="OrthoDB" id="5420905at2759"/>
<dbReference type="Pfam" id="PF00172">
    <property type="entry name" value="Zn_clus"/>
    <property type="match status" value="1"/>
</dbReference>
<dbReference type="PANTHER" id="PTHR35392">
    <property type="entry name" value="ZN(II)2CYS6 TRANSCRIPTION FACTOR (EUROFUNG)-RELATED-RELATED"/>
    <property type="match status" value="1"/>
</dbReference>
<dbReference type="PANTHER" id="PTHR35392:SF1">
    <property type="entry name" value="ZN(II)2CYS6 TRANSCRIPTION FACTOR (EUROFUNG)"/>
    <property type="match status" value="1"/>
</dbReference>
<organism evidence="4 5">
    <name type="scientific">Lentithecium fluviatile CBS 122367</name>
    <dbReference type="NCBI Taxonomy" id="1168545"/>
    <lineage>
        <taxon>Eukaryota</taxon>
        <taxon>Fungi</taxon>
        <taxon>Dikarya</taxon>
        <taxon>Ascomycota</taxon>
        <taxon>Pezizomycotina</taxon>
        <taxon>Dothideomycetes</taxon>
        <taxon>Pleosporomycetidae</taxon>
        <taxon>Pleosporales</taxon>
        <taxon>Massarineae</taxon>
        <taxon>Lentitheciaceae</taxon>
        <taxon>Lentithecium</taxon>
    </lineage>
</organism>
<name>A0A6G1JIV9_9PLEO</name>
<proteinExistence type="predicted"/>
<dbReference type="InterPro" id="IPR052973">
    <property type="entry name" value="Fungal_sec-metab_reg_TF"/>
</dbReference>
<evidence type="ECO:0000256" key="2">
    <source>
        <dbReference type="SAM" id="MobiDB-lite"/>
    </source>
</evidence>
<protein>
    <recommendedName>
        <fullName evidence="3">Zn(2)-C6 fungal-type domain-containing protein</fullName>
    </recommendedName>
</protein>
<gene>
    <name evidence="4" type="ORF">K458DRAFT_289859</name>
</gene>
<dbReference type="AlphaFoldDB" id="A0A6G1JIV9"/>
<evidence type="ECO:0000313" key="4">
    <source>
        <dbReference type="EMBL" id="KAF2690484.1"/>
    </source>
</evidence>
<evidence type="ECO:0000313" key="5">
    <source>
        <dbReference type="Proteomes" id="UP000799291"/>
    </source>
</evidence>
<dbReference type="GO" id="GO:0000981">
    <property type="term" value="F:DNA-binding transcription factor activity, RNA polymerase II-specific"/>
    <property type="evidence" value="ECO:0007669"/>
    <property type="project" value="InterPro"/>
</dbReference>
<dbReference type="GO" id="GO:0008270">
    <property type="term" value="F:zinc ion binding"/>
    <property type="evidence" value="ECO:0007669"/>
    <property type="project" value="InterPro"/>
</dbReference>
<evidence type="ECO:0000259" key="3">
    <source>
        <dbReference type="Pfam" id="PF00172"/>
    </source>
</evidence>